<dbReference type="PANTHER" id="PTHR43316:SF3">
    <property type="entry name" value="HALOACID DEHALOGENASE, TYPE II (AFU_ORTHOLOGUE AFUA_2G07750)-RELATED"/>
    <property type="match status" value="1"/>
</dbReference>
<dbReference type="GO" id="GO:0016791">
    <property type="term" value="F:phosphatase activity"/>
    <property type="evidence" value="ECO:0007669"/>
    <property type="project" value="UniProtKB-ARBA"/>
</dbReference>
<keyword evidence="4" id="KW-1185">Reference proteome</keyword>
<comment type="caution">
    <text evidence="3">The sequence shown here is derived from an EMBL/GenBank/DDBJ whole genome shotgun (WGS) entry which is preliminary data.</text>
</comment>
<dbReference type="Pfam" id="PF00702">
    <property type="entry name" value="Hydrolase"/>
    <property type="match status" value="1"/>
</dbReference>
<dbReference type="InterPro" id="IPR023214">
    <property type="entry name" value="HAD_sf"/>
</dbReference>
<dbReference type="InterPro" id="IPR051540">
    <property type="entry name" value="S-2-haloacid_dehalogenase"/>
</dbReference>
<dbReference type="OrthoDB" id="3256520at2759"/>
<dbReference type="AlphaFoldDB" id="A0A8H4KG99"/>
<evidence type="ECO:0000256" key="1">
    <source>
        <dbReference type="ARBA" id="ARBA00008106"/>
    </source>
</evidence>
<proteinExistence type="inferred from homology"/>
<dbReference type="EMBL" id="JAADJG010000319">
    <property type="protein sequence ID" value="KAF4448738.1"/>
    <property type="molecule type" value="Genomic_DNA"/>
</dbReference>
<dbReference type="Gene3D" id="1.10.150.240">
    <property type="entry name" value="Putative phosphatase, domain 2"/>
    <property type="match status" value="1"/>
</dbReference>
<dbReference type="SFLD" id="SFLDG01129">
    <property type="entry name" value="C1.5:_HAD__Beta-PGM__Phosphata"/>
    <property type="match status" value="1"/>
</dbReference>
<keyword evidence="2" id="KW-0378">Hydrolase</keyword>
<dbReference type="InterPro" id="IPR023198">
    <property type="entry name" value="PGP-like_dom2"/>
</dbReference>
<comment type="similarity">
    <text evidence="1">Belongs to the HAD-like hydrolase superfamily. S-2-haloalkanoic acid dehalogenase family.</text>
</comment>
<accession>A0A8H4KG99</accession>
<evidence type="ECO:0000256" key="2">
    <source>
        <dbReference type="ARBA" id="ARBA00022801"/>
    </source>
</evidence>
<dbReference type="NCBIfam" id="TIGR01493">
    <property type="entry name" value="HAD-SF-IA-v2"/>
    <property type="match status" value="1"/>
</dbReference>
<dbReference type="InterPro" id="IPR036412">
    <property type="entry name" value="HAD-like_sf"/>
</dbReference>
<evidence type="ECO:0000313" key="4">
    <source>
        <dbReference type="Proteomes" id="UP000605986"/>
    </source>
</evidence>
<dbReference type="SFLD" id="SFLDS00003">
    <property type="entry name" value="Haloacid_Dehalogenase"/>
    <property type="match status" value="1"/>
</dbReference>
<dbReference type="NCBIfam" id="TIGR01428">
    <property type="entry name" value="HAD_type_II"/>
    <property type="match status" value="1"/>
</dbReference>
<dbReference type="GO" id="GO:0019120">
    <property type="term" value="F:hydrolase activity, acting on acid halide bonds, in C-halide compounds"/>
    <property type="evidence" value="ECO:0007669"/>
    <property type="project" value="InterPro"/>
</dbReference>
<dbReference type="PRINTS" id="PR00413">
    <property type="entry name" value="HADHALOGNASE"/>
</dbReference>
<dbReference type="InterPro" id="IPR006328">
    <property type="entry name" value="2-HAD"/>
</dbReference>
<evidence type="ECO:0000313" key="3">
    <source>
        <dbReference type="EMBL" id="KAF4448738.1"/>
    </source>
</evidence>
<sequence length="244" mass="27020">MRRTVIAFDLYGTLLSTESISEELTMLFGQDKAQSVATLARRYQLESTWRANSMGIYRSFSELTRWSFRQATKEVGVELTSEQEERIMDAYDGLDTFPDVDDALKKLEDNASLDPYIFSNGTKAMITSSLNTSSSLSQASNVFPHQKLVSIDSLRVFKPDPRTYKFMAQIAGLESQPGRIWLVSSNPFDVVGATAVGLKSAWIDREGKGWNDTLGGSLGLEPTVMASGVDEAVQVILHQIEDGE</sequence>
<organism evidence="3 4">
    <name type="scientific">Fusarium austroafricanum</name>
    <dbReference type="NCBI Taxonomy" id="2364996"/>
    <lineage>
        <taxon>Eukaryota</taxon>
        <taxon>Fungi</taxon>
        <taxon>Dikarya</taxon>
        <taxon>Ascomycota</taxon>
        <taxon>Pezizomycotina</taxon>
        <taxon>Sordariomycetes</taxon>
        <taxon>Hypocreomycetidae</taxon>
        <taxon>Hypocreales</taxon>
        <taxon>Nectriaceae</taxon>
        <taxon>Fusarium</taxon>
        <taxon>Fusarium concolor species complex</taxon>
    </lineage>
</organism>
<dbReference type="Proteomes" id="UP000605986">
    <property type="component" value="Unassembled WGS sequence"/>
</dbReference>
<dbReference type="PANTHER" id="PTHR43316">
    <property type="entry name" value="HYDROLASE, HALOACID DELAHOGENASE-RELATED"/>
    <property type="match status" value="1"/>
</dbReference>
<dbReference type="Gene3D" id="3.40.50.1000">
    <property type="entry name" value="HAD superfamily/HAD-like"/>
    <property type="match status" value="1"/>
</dbReference>
<gene>
    <name evidence="3" type="ORF">F53441_7886</name>
</gene>
<dbReference type="SUPFAM" id="SSF56784">
    <property type="entry name" value="HAD-like"/>
    <property type="match status" value="1"/>
</dbReference>
<dbReference type="InterPro" id="IPR006439">
    <property type="entry name" value="HAD-SF_hydro_IA"/>
</dbReference>
<protein>
    <submittedName>
        <fullName evidence="3">Haloacid dehalogenase, type II</fullName>
    </submittedName>
</protein>
<name>A0A8H4KG99_9HYPO</name>
<reference evidence="3" key="1">
    <citation type="submission" date="2020-01" db="EMBL/GenBank/DDBJ databases">
        <title>Identification and distribution of gene clusters putatively required for synthesis of sphingolipid metabolism inhibitors in phylogenetically diverse species of the filamentous fungus Fusarium.</title>
        <authorList>
            <person name="Kim H.-S."/>
            <person name="Busman M."/>
            <person name="Brown D.W."/>
            <person name="Divon H."/>
            <person name="Uhlig S."/>
            <person name="Proctor R.H."/>
        </authorList>
    </citation>
    <scope>NUCLEOTIDE SEQUENCE</scope>
    <source>
        <strain evidence="3">NRRL 53441</strain>
    </source>
</reference>